<protein>
    <recommendedName>
        <fullName evidence="4">DUF885 domain-containing protein</fullName>
    </recommendedName>
</protein>
<dbReference type="EMBL" id="BAABRT010000019">
    <property type="protein sequence ID" value="GAA5525729.1"/>
    <property type="molecule type" value="Genomic_DNA"/>
</dbReference>
<evidence type="ECO:0000256" key="1">
    <source>
        <dbReference type="SAM" id="MobiDB-lite"/>
    </source>
</evidence>
<dbReference type="Pfam" id="PF05960">
    <property type="entry name" value="DUF885"/>
    <property type="match status" value="1"/>
</dbReference>
<comment type="caution">
    <text evidence="2">The sequence shown here is derived from an EMBL/GenBank/DDBJ whole genome shotgun (WGS) entry which is preliminary data.</text>
</comment>
<feature type="region of interest" description="Disordered" evidence="1">
    <location>
        <begin position="22"/>
        <end position="58"/>
    </location>
</feature>
<evidence type="ECO:0008006" key="4">
    <source>
        <dbReference type="Google" id="ProtNLM"/>
    </source>
</evidence>
<dbReference type="PROSITE" id="PS51257">
    <property type="entry name" value="PROKAR_LIPOPROTEIN"/>
    <property type="match status" value="1"/>
</dbReference>
<feature type="compositionally biased region" description="Polar residues" evidence="1">
    <location>
        <begin position="37"/>
        <end position="58"/>
    </location>
</feature>
<evidence type="ECO:0000313" key="2">
    <source>
        <dbReference type="EMBL" id="GAA5525729.1"/>
    </source>
</evidence>
<accession>A0ABP9WRQ3</accession>
<proteinExistence type="predicted"/>
<name>A0ABP9WRQ3_9GAMM</name>
<reference evidence="2 3" key="1">
    <citation type="submission" date="2024-02" db="EMBL/GenBank/DDBJ databases">
        <title>Microbulbifer aestuariivivens NBRC 112533.</title>
        <authorList>
            <person name="Ichikawa N."/>
            <person name="Katano-Makiyama Y."/>
            <person name="Hidaka K."/>
        </authorList>
    </citation>
    <scope>NUCLEOTIDE SEQUENCE [LARGE SCALE GENOMIC DNA]</scope>
    <source>
        <strain evidence="2 3">NBRC 112533</strain>
    </source>
</reference>
<keyword evidence="3" id="KW-1185">Reference proteome</keyword>
<dbReference type="RefSeq" id="WP_345551665.1">
    <property type="nucleotide sequence ID" value="NZ_BAABRT010000019.1"/>
</dbReference>
<dbReference type="InterPro" id="IPR010281">
    <property type="entry name" value="DUF885"/>
</dbReference>
<dbReference type="PANTHER" id="PTHR33361:SF16">
    <property type="entry name" value="DUF885 DOMAIN-CONTAINING PROTEIN"/>
    <property type="match status" value="1"/>
</dbReference>
<organism evidence="2 3">
    <name type="scientific">Microbulbifer aestuariivivens</name>
    <dbReference type="NCBI Taxonomy" id="1908308"/>
    <lineage>
        <taxon>Bacteria</taxon>
        <taxon>Pseudomonadati</taxon>
        <taxon>Pseudomonadota</taxon>
        <taxon>Gammaproteobacteria</taxon>
        <taxon>Cellvibrionales</taxon>
        <taxon>Microbulbiferaceae</taxon>
        <taxon>Microbulbifer</taxon>
    </lineage>
</organism>
<sequence>MQFTKTLIAAAISTLVITGCDRAEDKPAPNQDAGASAESSIENANTHSKATAQDTSVNPETVAKANQLFEDHFEELLDRSPVFKTFLGMKEDYDQWDNLSPEFERETHEIVKRQLAELKAIDASELDDSTVLSLKLAIRNKEEEIEGFKWRLHTYPVNQMYAEHTQVASLLINQHRIDSVEDADAYIARLNALPAHFDQLIANLKERADAGIIPPKFVFPYVISDGKNLITGAPYSEGEDSTLLKDFKGKVEKLNISDEQKQALITKAEAAMRESVQPAYEALIAYLGELEQQANTDDGAWKFPDGDDYYAHRLNVYTTTDMSADEIHQKGLEEVARIHDEMRGIMEQVGFEGSLQEFFEFMRTDPQFYYPNTEEGKQRYLKEATALIDNLKERLDELFISKPKAELTVKAVEPFREKSAGKAFYQRPAPDGSRPGIYYANLYNMNDMPSYQMEALAYHEGIPGHHMQLSIAQELEGIPKFRKFGGYTAYTEGWGLYSELVPKEIGLYQDPYSDFGRLAMELWRAARLVVDTGLHSKKWTREEAIEYLGKNTPNPQGDQKKAIERYIVMPGQATAYKIGMLKIVELREKAKAALGDRFDIREFHDVVLANGAVPLDVLEELVDEWVAQVQARQ</sequence>
<dbReference type="Proteomes" id="UP001408594">
    <property type="component" value="Unassembled WGS sequence"/>
</dbReference>
<dbReference type="PANTHER" id="PTHR33361">
    <property type="entry name" value="GLR0591 PROTEIN"/>
    <property type="match status" value="1"/>
</dbReference>
<evidence type="ECO:0000313" key="3">
    <source>
        <dbReference type="Proteomes" id="UP001408594"/>
    </source>
</evidence>
<gene>
    <name evidence="2" type="ORF">Maes01_02301</name>
</gene>